<evidence type="ECO:0000256" key="2">
    <source>
        <dbReference type="SAM" id="MobiDB-lite"/>
    </source>
</evidence>
<sequence length="86" mass="9473">MAQGKMKVKTKLPDNAKAKQAKNKKGPAVQRRGNAPIKAKKAKLLEAHKLKQMITKTVNKAAESELRERALDGKMSLVKKTPAVKK</sequence>
<protein>
    <submittedName>
        <fullName evidence="3">Uncharacterized protein</fullName>
    </submittedName>
</protein>
<dbReference type="AlphaFoldDB" id="A0A8J2HAI8"/>
<evidence type="ECO:0000256" key="1">
    <source>
        <dbReference type="ARBA" id="ARBA00006802"/>
    </source>
</evidence>
<feature type="region of interest" description="Disordered" evidence="2">
    <location>
        <begin position="1"/>
        <end position="37"/>
    </location>
</feature>
<reference evidence="3" key="1">
    <citation type="submission" date="2021-04" db="EMBL/GenBank/DDBJ databases">
        <authorList>
            <person name="Chebbi M.A.C M."/>
        </authorList>
    </citation>
    <scope>NUCLEOTIDE SEQUENCE</scope>
</reference>
<dbReference type="PANTHER" id="PTHR16967">
    <property type="entry name" value="LEYDIG CELL TUMOR 10 KDA PROTEIN HOMOLOG"/>
    <property type="match status" value="1"/>
</dbReference>
<feature type="compositionally biased region" description="Basic residues" evidence="2">
    <location>
        <begin position="1"/>
        <end position="10"/>
    </location>
</feature>
<accession>A0A8J2HAI8</accession>
<evidence type="ECO:0000313" key="4">
    <source>
        <dbReference type="Proteomes" id="UP000786811"/>
    </source>
</evidence>
<gene>
    <name evidence="3" type="ORF">HICCMSTLAB_LOCUS5209</name>
</gene>
<proteinExistence type="inferred from homology"/>
<dbReference type="EMBL" id="CAJNRD030001119">
    <property type="protein sequence ID" value="CAG5089369.1"/>
    <property type="molecule type" value="Genomic_DNA"/>
</dbReference>
<dbReference type="PANTHER" id="PTHR16967:SF1">
    <property type="entry name" value="LEYDIG CELL TUMOR 10 KDA PROTEIN HOMOLOG"/>
    <property type="match status" value="1"/>
</dbReference>
<comment type="similarity">
    <text evidence="1">Belongs to the UPF0390 family.</text>
</comment>
<comment type="caution">
    <text evidence="3">The sequence shown here is derived from an EMBL/GenBank/DDBJ whole genome shotgun (WGS) entry which is preliminary data.</text>
</comment>
<keyword evidence="4" id="KW-1185">Reference proteome</keyword>
<evidence type="ECO:0000313" key="3">
    <source>
        <dbReference type="EMBL" id="CAG5089369.1"/>
    </source>
</evidence>
<organism evidence="3 4">
    <name type="scientific">Cotesia congregata</name>
    <name type="common">Parasitoid wasp</name>
    <name type="synonym">Apanteles congregatus</name>
    <dbReference type="NCBI Taxonomy" id="51543"/>
    <lineage>
        <taxon>Eukaryota</taxon>
        <taxon>Metazoa</taxon>
        <taxon>Ecdysozoa</taxon>
        <taxon>Arthropoda</taxon>
        <taxon>Hexapoda</taxon>
        <taxon>Insecta</taxon>
        <taxon>Pterygota</taxon>
        <taxon>Neoptera</taxon>
        <taxon>Endopterygota</taxon>
        <taxon>Hymenoptera</taxon>
        <taxon>Apocrita</taxon>
        <taxon>Ichneumonoidea</taxon>
        <taxon>Braconidae</taxon>
        <taxon>Microgastrinae</taxon>
        <taxon>Cotesia</taxon>
    </lineage>
</organism>
<dbReference type="OrthoDB" id="6261058at2759"/>
<dbReference type="InterPro" id="IPR019034">
    <property type="entry name" value="UPF0390"/>
</dbReference>
<dbReference type="Pfam" id="PF09495">
    <property type="entry name" value="DUF2462"/>
    <property type="match status" value="1"/>
</dbReference>
<name>A0A8J2HAI8_COTCN</name>
<dbReference type="Proteomes" id="UP000786811">
    <property type="component" value="Unassembled WGS sequence"/>
</dbReference>